<evidence type="ECO:0000256" key="1">
    <source>
        <dbReference type="SAM" id="MobiDB-lite"/>
    </source>
</evidence>
<reference evidence="2" key="1">
    <citation type="submission" date="2020-02" db="EMBL/GenBank/DDBJ databases">
        <authorList>
            <person name="Meier V. D."/>
        </authorList>
    </citation>
    <scope>NUCLEOTIDE SEQUENCE</scope>
    <source>
        <strain evidence="2">AVDCRST_MAG73</strain>
    </source>
</reference>
<dbReference type="EMBL" id="CADCWE010000013">
    <property type="protein sequence ID" value="CAA9521400.1"/>
    <property type="molecule type" value="Genomic_DNA"/>
</dbReference>
<feature type="region of interest" description="Disordered" evidence="1">
    <location>
        <begin position="11"/>
        <end position="87"/>
    </location>
</feature>
<feature type="compositionally biased region" description="Pro residues" evidence="1">
    <location>
        <begin position="77"/>
        <end position="87"/>
    </location>
</feature>
<organism evidence="2">
    <name type="scientific">uncultured Thermomicrobiales bacterium</name>
    <dbReference type="NCBI Taxonomy" id="1645740"/>
    <lineage>
        <taxon>Bacteria</taxon>
        <taxon>Pseudomonadati</taxon>
        <taxon>Thermomicrobiota</taxon>
        <taxon>Thermomicrobia</taxon>
        <taxon>Thermomicrobiales</taxon>
        <taxon>environmental samples</taxon>
    </lineage>
</organism>
<feature type="compositionally biased region" description="Basic and acidic residues" evidence="1">
    <location>
        <begin position="47"/>
        <end position="65"/>
    </location>
</feature>
<evidence type="ECO:0000313" key="2">
    <source>
        <dbReference type="EMBL" id="CAA9521400.1"/>
    </source>
</evidence>
<gene>
    <name evidence="2" type="ORF">AVDCRST_MAG73-193</name>
</gene>
<name>A0A6J4TEK4_9BACT</name>
<sequence length="87" mass="9068">MSARGYLLGFVGGAAGSRGRDGVEDGSFSGTARARRSPRLYPPPSPRVERAPPPDVPIRQDRPDSGRAPGPVLAGAKPPPPVARWNG</sequence>
<protein>
    <submittedName>
        <fullName evidence="2">Uncharacterized protein</fullName>
    </submittedName>
</protein>
<accession>A0A6J4TEK4</accession>
<proteinExistence type="predicted"/>
<dbReference type="AlphaFoldDB" id="A0A6J4TEK4"/>